<evidence type="ECO:0000256" key="12">
    <source>
        <dbReference type="ARBA" id="ARBA00022842"/>
    </source>
</evidence>
<dbReference type="PANTHER" id="PTHR12413">
    <property type="entry name" value="DOLICHYL GLYCOSYLTRANSFERASE"/>
    <property type="match status" value="1"/>
</dbReference>
<feature type="domain" description="Protein kinase" evidence="21">
    <location>
        <begin position="210"/>
        <end position="463"/>
    </location>
</feature>
<evidence type="ECO:0000256" key="17">
    <source>
        <dbReference type="PIRSR" id="PIRSR605502-1"/>
    </source>
</evidence>
<feature type="binding site" evidence="17">
    <location>
        <position position="1715"/>
    </location>
    <ligand>
        <name>Mg(2+)</name>
        <dbReference type="ChEBI" id="CHEBI:18420"/>
        <label>1</label>
    </ligand>
</feature>
<name>A0A915EVK4_9CEST</name>
<feature type="binding site" evidence="17">
    <location>
        <position position="1464"/>
    </location>
    <ligand>
        <name>Mg(2+)</name>
        <dbReference type="ChEBI" id="CHEBI:18420"/>
        <label>1</label>
    </ligand>
</feature>
<dbReference type="GO" id="GO:0005789">
    <property type="term" value="C:endoplasmic reticulum membrane"/>
    <property type="evidence" value="ECO:0007669"/>
    <property type="project" value="UniProtKB-SubCell"/>
</dbReference>
<dbReference type="PANTHER" id="PTHR12413:SF1">
    <property type="entry name" value="DOLICHYL PYROPHOSPHATE MAN9GLCNAC2 ALPHA-1,3-GLUCOSYLTRANSFERASE"/>
    <property type="match status" value="1"/>
</dbReference>
<sequence length="1779" mass="198096">MKSFSRIRQRWSEKQCNISEISMPTSVEKLLHVELDPVTKKFKGLPEAWQDLISQSNFTDEEQICHPEEIINACQTHDKFIKQQEHNEKFLGVSGNDSDMKLSDGSGIENGKLEHNSTGSDSSNCPDASSPQTLFAKAMMSSDPNKAKVVEAIASSKPSKPLLSSKPPLAPPALPPKDAPLRRKAKKMTDTEFYEALSKIISPGDPLDKYSLESVLGSGASGTVRRARCKAANKPVAIKIMNLSKQPNRDLIISEIQVMEHTRHENIVNYIESFLMRNEDELWVVMEYLDGGPLTDVVTETIMEEPLIAAVVKECLKAINFLHEKNIIHRDIKSDNILLDKSGRVKLTDFGFCAQMGSRQSKRQTMVGTPYWMAPEVVNKSVRYGPKIDIWSLGIMIIEMLDGEPPYLNEPPLKAIYLIQTHERPEPKSTEVSPLLRDFLDKCLQVDPEKRATAAVLLNHPFLFDTKPLSGLSALIKAARANLSKPDIPSLPHPSYFQPSLSQPPTTTIFTAQVTMCFLPLSLFYYTHFFLTSNQVCIDVAIPPCFDFVRTRNRLQRRYARCASVLAAHFILQLVGVHVLTRARLPSDLEMKQQSANCTIAWPLNGMIFYLFLDSHWSAPFASARLVNVFVCARAHPLALTHRCGGTNAVYTPGNATVRVASLGEGEVPQTFLNDYRPGAGPTAYQSIWREMREREEIPISGPREHHLHFNDRLGLLCPSPVAERVRVNHSRERPSVIIAVDLDESLIYGPMKLSEGVTIVASTMVKSVARSIFQVTSREACPSECKVTYETPVQFMLADEGLSNTPLYMASDTVTSIGATNSKSGQRRVFMHADKQDYNTLWKFQHVDPRVRLEFEGLPVPAMSGAPSDPFICVALPLALGLCLRSLGILQPYSGMSSPPMFGDYEAQRHWMEITVNLPISEWYFNTSSNDLQYWGLDYPPITAYHSYILGQVSKLIDPAWTELFISRGLETPEHKRFMRLTVIVSDCLSYMLAALFYCAITLKCLKKDAELSRFSVALSMMSFPGLILLDHGHFQYNCVSLGLFMMSLVFFSEDLDVLGSVVFCLAFLYKQMELYHALPVFFFLLSKCFSHSFAVGLKRVAILAATVCTTFLLVFLPFLTSLDQLKHVGLRVFPVDRGLFEDKVANFWCISSVLIKWRQIFTTNVALFICCLVTLLTSLPACLSLFRRPSISRFILTEAIVSLSFFLFSYQVHEKSILLVAIPVLCLLPIFPLSSYYFLFVSTLSMWPLFYKDGLCYVCVALVIIFYAVVSICLSTDSTGKHRVSLARFWPLSISLIGYAIIFALQFFVQPPVKYPFLFQLFSQSLAKWGNPNCVSECGVWGDDVLRVSVMFTISIGSVSDGSAGMACNGLRRDQLEHAHVIPIAYQWPGRLVVHAKCILSLFQKTIVWMERLIRGCFYGSIFGDVCGAPFELGSGIPLSRILDFFNGRVTGEKNDTLRYTDDTEMALCVCDSLKRVNGFDAIDMARTFSNAFDASPSCRLYGRSIGSLFDRMKSSNFADPFKNSSQQFNGSGSYGNGGGMRITPIPLYGLELGTKDFNTLVCQVTALTHTNPLALFGALLQAHAIRRVLAVASASGDSAPCAIDAACLVDTLRGDLEMADLSAFAFGRSSNFHLSALQQYREKLNTVKQFVMQESFPQISEIVSQLGNGEPAIQAIPTALYVFLQCLKPMPHIPYESLLIKCSIYSTMIGNDTDTIGCMACAIAGALVGAERIENSSSLGDLHIPGTIFGHVEGLKSINGYCDWLIQRFKGSGHSN</sequence>
<keyword evidence="6" id="KW-0808">Transferase</keyword>
<dbReference type="Gene3D" id="3.90.810.10">
    <property type="entry name" value="CRIB domain"/>
    <property type="match status" value="1"/>
</dbReference>
<evidence type="ECO:0000256" key="15">
    <source>
        <dbReference type="ARBA" id="ARBA00032921"/>
    </source>
</evidence>
<dbReference type="Pfam" id="PF00786">
    <property type="entry name" value="PBD"/>
    <property type="match status" value="1"/>
</dbReference>
<evidence type="ECO:0000313" key="22">
    <source>
        <dbReference type="Proteomes" id="UP000887562"/>
    </source>
</evidence>
<evidence type="ECO:0000256" key="1">
    <source>
        <dbReference type="ARBA" id="ARBA00004477"/>
    </source>
</evidence>
<dbReference type="InterPro" id="IPR011009">
    <property type="entry name" value="Kinase-like_dom_sf"/>
</dbReference>
<evidence type="ECO:0000256" key="18">
    <source>
        <dbReference type="PROSITE-ProRule" id="PRU10141"/>
    </source>
</evidence>
<feature type="transmembrane region" description="Helical" evidence="20">
    <location>
        <begin position="1219"/>
        <end position="1241"/>
    </location>
</feature>
<evidence type="ECO:0000313" key="23">
    <source>
        <dbReference type="WBParaSite" id="maker-E.canG7_contigs_2579-snap-gene-0.31-mRNA-1"/>
    </source>
</evidence>
<dbReference type="InterPro" id="IPR008271">
    <property type="entry name" value="Ser/Thr_kinase_AS"/>
</dbReference>
<dbReference type="GO" id="GO:0004672">
    <property type="term" value="F:protein kinase activity"/>
    <property type="evidence" value="ECO:0007669"/>
    <property type="project" value="InterPro"/>
</dbReference>
<keyword evidence="5" id="KW-0328">Glycosyltransferase</keyword>
<keyword evidence="11 18" id="KW-0067">ATP-binding</keyword>
<keyword evidence="13 20" id="KW-1133">Transmembrane helix</keyword>
<comment type="pathway">
    <text evidence="2">Protein modification; protein glycosylation.</text>
</comment>
<comment type="similarity">
    <text evidence="3">Belongs to the ALG6/ALG8 glucosyltransferase family.</text>
</comment>
<evidence type="ECO:0000256" key="2">
    <source>
        <dbReference type="ARBA" id="ARBA00004922"/>
    </source>
</evidence>
<feature type="transmembrane region" description="Helical" evidence="20">
    <location>
        <begin position="559"/>
        <end position="580"/>
    </location>
</feature>
<evidence type="ECO:0000256" key="13">
    <source>
        <dbReference type="ARBA" id="ARBA00022989"/>
    </source>
</evidence>
<feature type="binding site" evidence="17">
    <location>
        <position position="1718"/>
    </location>
    <ligand>
        <name>Mg(2+)</name>
        <dbReference type="ChEBI" id="CHEBI:18420"/>
        <label>1</label>
    </ligand>
</feature>
<feature type="transmembrane region" description="Helical" evidence="20">
    <location>
        <begin position="1288"/>
        <end position="1311"/>
    </location>
</feature>
<keyword evidence="22" id="KW-1185">Reference proteome</keyword>
<feature type="transmembrane region" description="Helical" evidence="20">
    <location>
        <begin position="1043"/>
        <end position="1070"/>
    </location>
</feature>
<dbReference type="GO" id="GO:0046872">
    <property type="term" value="F:metal ion binding"/>
    <property type="evidence" value="ECO:0007669"/>
    <property type="project" value="UniProtKB-KW"/>
</dbReference>
<dbReference type="InterPro" id="IPR005502">
    <property type="entry name" value="Ribosyl_crysJ1"/>
</dbReference>
<evidence type="ECO:0000256" key="19">
    <source>
        <dbReference type="SAM" id="MobiDB-lite"/>
    </source>
</evidence>
<dbReference type="InterPro" id="IPR017441">
    <property type="entry name" value="Protein_kinase_ATP_BS"/>
</dbReference>
<feature type="transmembrane region" description="Helical" evidence="20">
    <location>
        <begin position="979"/>
        <end position="1001"/>
    </location>
</feature>
<feature type="binding site" evidence="17">
    <location>
        <position position="1463"/>
    </location>
    <ligand>
        <name>Mg(2+)</name>
        <dbReference type="ChEBI" id="CHEBI:18420"/>
        <label>1</label>
    </ligand>
</feature>
<evidence type="ECO:0000256" key="8">
    <source>
        <dbReference type="ARBA" id="ARBA00022723"/>
    </source>
</evidence>
<keyword evidence="14 20" id="KW-0472">Membrane</keyword>
<evidence type="ECO:0000256" key="14">
    <source>
        <dbReference type="ARBA" id="ARBA00023136"/>
    </source>
</evidence>
<keyword evidence="10" id="KW-0256">Endoplasmic reticulum</keyword>
<evidence type="ECO:0000256" key="10">
    <source>
        <dbReference type="ARBA" id="ARBA00022824"/>
    </source>
</evidence>
<dbReference type="InterPro" id="IPR004856">
    <property type="entry name" value="Glyco_trans_ALG6/ALG8"/>
</dbReference>
<evidence type="ECO:0000259" key="21">
    <source>
        <dbReference type="PROSITE" id="PS50011"/>
    </source>
</evidence>
<dbReference type="Proteomes" id="UP000887562">
    <property type="component" value="Unplaced"/>
</dbReference>
<feature type="binding site" evidence="18">
    <location>
        <position position="239"/>
    </location>
    <ligand>
        <name>ATP</name>
        <dbReference type="ChEBI" id="CHEBI:30616"/>
    </ligand>
</feature>
<evidence type="ECO:0000256" key="4">
    <source>
        <dbReference type="ARBA" id="ARBA00011937"/>
    </source>
</evidence>
<evidence type="ECO:0000256" key="9">
    <source>
        <dbReference type="ARBA" id="ARBA00022741"/>
    </source>
</evidence>
<feature type="binding site" evidence="17">
    <location>
        <position position="1465"/>
    </location>
    <ligand>
        <name>Mg(2+)</name>
        <dbReference type="ChEBI" id="CHEBI:18420"/>
        <label>1</label>
    </ligand>
</feature>
<feature type="region of interest" description="Disordered" evidence="19">
    <location>
        <begin position="91"/>
        <end position="131"/>
    </location>
</feature>
<feature type="compositionally biased region" description="Low complexity" evidence="19">
    <location>
        <begin position="157"/>
        <end position="167"/>
    </location>
</feature>
<proteinExistence type="inferred from homology"/>
<organism evidence="22 23">
    <name type="scientific">Echinococcus canadensis</name>
    <dbReference type="NCBI Taxonomy" id="519352"/>
    <lineage>
        <taxon>Eukaryota</taxon>
        <taxon>Metazoa</taxon>
        <taxon>Spiralia</taxon>
        <taxon>Lophotrochozoa</taxon>
        <taxon>Platyhelminthes</taxon>
        <taxon>Cestoda</taxon>
        <taxon>Eucestoda</taxon>
        <taxon>Cyclophyllidea</taxon>
        <taxon>Taeniidae</taxon>
        <taxon>Echinococcus</taxon>
        <taxon>Echinococcus canadensis group</taxon>
    </lineage>
</organism>
<keyword evidence="8 17" id="KW-0479">Metal-binding</keyword>
<dbReference type="FunFam" id="1.10.510.10:FF:000768">
    <property type="entry name" value="Non-specific serine/threonine protein kinase"/>
    <property type="match status" value="1"/>
</dbReference>
<dbReference type="InterPro" id="IPR000095">
    <property type="entry name" value="CRIB_dom"/>
</dbReference>
<dbReference type="SUPFAM" id="SSF56112">
    <property type="entry name" value="Protein kinase-like (PK-like)"/>
    <property type="match status" value="1"/>
</dbReference>
<dbReference type="PROSITE" id="PS00107">
    <property type="entry name" value="PROTEIN_KINASE_ATP"/>
    <property type="match status" value="1"/>
</dbReference>
<comment type="cofactor">
    <cofactor evidence="17">
        <name>Mg(2+)</name>
        <dbReference type="ChEBI" id="CHEBI:18420"/>
    </cofactor>
    <text evidence="17">Binds 2 magnesium ions per subunit.</text>
</comment>
<accession>A0A915EVK4</accession>
<dbReference type="Gene3D" id="3.30.200.20">
    <property type="entry name" value="Phosphorylase Kinase, domain 1"/>
    <property type="match status" value="1"/>
</dbReference>
<dbReference type="Gene3D" id="1.10.510.10">
    <property type="entry name" value="Transferase(Phosphotransferase) domain 1"/>
    <property type="match status" value="1"/>
</dbReference>
<dbReference type="GO" id="GO:0042281">
    <property type="term" value="F:dolichyl pyrophosphate Man9GlcNAc2 alpha-1,3-glucosyltransferase activity"/>
    <property type="evidence" value="ECO:0007669"/>
    <property type="project" value="UniProtKB-EC"/>
</dbReference>
<evidence type="ECO:0000256" key="20">
    <source>
        <dbReference type="SAM" id="Phobius"/>
    </source>
</evidence>
<feature type="transmembrane region" description="Helical" evidence="20">
    <location>
        <begin position="1256"/>
        <end position="1276"/>
    </location>
</feature>
<dbReference type="Pfam" id="PF00069">
    <property type="entry name" value="Pkinase"/>
    <property type="match status" value="1"/>
</dbReference>
<feature type="compositionally biased region" description="Polar residues" evidence="19">
    <location>
        <begin position="116"/>
        <end position="131"/>
    </location>
</feature>
<feature type="transmembrane region" description="Helical" evidence="20">
    <location>
        <begin position="1102"/>
        <end position="1124"/>
    </location>
</feature>
<evidence type="ECO:0000256" key="11">
    <source>
        <dbReference type="ARBA" id="ARBA00022840"/>
    </source>
</evidence>
<dbReference type="GO" id="GO:0005524">
    <property type="term" value="F:ATP binding"/>
    <property type="evidence" value="ECO:0007669"/>
    <property type="project" value="UniProtKB-UniRule"/>
</dbReference>
<evidence type="ECO:0000256" key="16">
    <source>
        <dbReference type="ARBA" id="ARBA00033252"/>
    </source>
</evidence>
<dbReference type="CDD" id="cd06614">
    <property type="entry name" value="STKc_PAK"/>
    <property type="match status" value="1"/>
</dbReference>
<dbReference type="PROSITE" id="PS50011">
    <property type="entry name" value="PROTEIN_KINASE_DOM"/>
    <property type="match status" value="1"/>
</dbReference>
<dbReference type="Gene3D" id="1.10.4080.10">
    <property type="entry name" value="ADP-ribosylation/Crystallin J1"/>
    <property type="match status" value="1"/>
</dbReference>
<feature type="region of interest" description="Disordered" evidence="19">
    <location>
        <begin position="157"/>
        <end position="180"/>
    </location>
</feature>
<dbReference type="Pfam" id="PF03155">
    <property type="entry name" value="Alg6_Alg8"/>
    <property type="match status" value="1"/>
</dbReference>
<evidence type="ECO:0000256" key="7">
    <source>
        <dbReference type="ARBA" id="ARBA00022692"/>
    </source>
</evidence>
<protein>
    <recommendedName>
        <fullName evidence="4">dolichyl-P-Glc:Man9GlcNAc2-PP-dolichol alpha-1,3-glucosyltransferase</fullName>
        <ecNumber evidence="4">2.4.1.267</ecNumber>
    </recommendedName>
    <alternativeName>
        <fullName evidence="16">Asparagine-linked glycosylation protein 6 homolog</fullName>
    </alternativeName>
    <alternativeName>
        <fullName evidence="15">Dol-P-Glc:Man(9)GlcNAc(2)-PP-Dol alpha-1,3-glucosyltransferase</fullName>
    </alternativeName>
</protein>
<feature type="transmembrane region" description="Helical" evidence="20">
    <location>
        <begin position="1167"/>
        <end position="1188"/>
    </location>
</feature>
<feature type="transmembrane region" description="Helical" evidence="20">
    <location>
        <begin position="1194"/>
        <end position="1212"/>
    </location>
</feature>
<dbReference type="WBParaSite" id="maker-E.canG7_contigs_2579-snap-gene-0.31-mRNA-1">
    <property type="protein sequence ID" value="maker-E.canG7_contigs_2579-snap-gene-0.31-mRNA-1"/>
    <property type="gene ID" value="EcG7_03069"/>
</dbReference>
<dbReference type="EC" id="2.4.1.267" evidence="4"/>
<evidence type="ECO:0000256" key="3">
    <source>
        <dbReference type="ARBA" id="ARBA00008715"/>
    </source>
</evidence>
<evidence type="ECO:0000256" key="5">
    <source>
        <dbReference type="ARBA" id="ARBA00022676"/>
    </source>
</evidence>
<keyword evidence="9 18" id="KW-0547">Nucleotide-binding</keyword>
<dbReference type="InterPro" id="IPR000719">
    <property type="entry name" value="Prot_kinase_dom"/>
</dbReference>
<dbReference type="SMART" id="SM00220">
    <property type="entry name" value="S_TKc"/>
    <property type="match status" value="1"/>
</dbReference>
<dbReference type="Pfam" id="PF03747">
    <property type="entry name" value="ADP_ribosyl_GH"/>
    <property type="match status" value="1"/>
</dbReference>
<feature type="transmembrane region" description="Helical" evidence="20">
    <location>
        <begin position="1013"/>
        <end position="1031"/>
    </location>
</feature>
<keyword evidence="7 20" id="KW-0812">Transmembrane</keyword>
<comment type="subcellular location">
    <subcellularLocation>
        <location evidence="1">Endoplasmic reticulum membrane</location>
        <topology evidence="1">Multi-pass membrane protein</topology>
    </subcellularLocation>
</comment>
<dbReference type="PROSITE" id="PS00108">
    <property type="entry name" value="PROTEIN_KINASE_ST"/>
    <property type="match status" value="1"/>
</dbReference>
<feature type="compositionally biased region" description="Pro residues" evidence="19">
    <location>
        <begin position="168"/>
        <end position="178"/>
    </location>
</feature>
<feature type="binding site" evidence="17">
    <location>
        <position position="1717"/>
    </location>
    <ligand>
        <name>Mg(2+)</name>
        <dbReference type="ChEBI" id="CHEBI:18420"/>
        <label>1</label>
    </ligand>
</feature>
<feature type="transmembrane region" description="Helical" evidence="20">
    <location>
        <begin position="1077"/>
        <end position="1096"/>
    </location>
</feature>
<keyword evidence="12 17" id="KW-0460">Magnesium</keyword>
<dbReference type="InterPro" id="IPR036705">
    <property type="entry name" value="Ribosyl_crysJ1_sf"/>
</dbReference>
<dbReference type="InterPro" id="IPR036936">
    <property type="entry name" value="CRIB_dom_sf"/>
</dbReference>
<reference evidence="23" key="1">
    <citation type="submission" date="2022-11" db="UniProtKB">
        <authorList>
            <consortium name="WormBaseParasite"/>
        </authorList>
    </citation>
    <scope>IDENTIFICATION</scope>
</reference>
<dbReference type="SUPFAM" id="SSF101478">
    <property type="entry name" value="ADP-ribosylglycohydrolase"/>
    <property type="match status" value="1"/>
</dbReference>
<evidence type="ECO:0000256" key="6">
    <source>
        <dbReference type="ARBA" id="ARBA00022679"/>
    </source>
</evidence>